<gene>
    <name evidence="2" type="ORF">C1SCF055_LOCUS5516</name>
</gene>
<keyword evidence="4" id="KW-1185">Reference proteome</keyword>
<feature type="region of interest" description="Disordered" evidence="1">
    <location>
        <begin position="253"/>
        <end position="277"/>
    </location>
</feature>
<comment type="caution">
    <text evidence="2">The sequence shown here is derived from an EMBL/GenBank/DDBJ whole genome shotgun (WGS) entry which is preliminary data.</text>
</comment>
<feature type="compositionally biased region" description="Polar residues" evidence="1">
    <location>
        <begin position="439"/>
        <end position="451"/>
    </location>
</feature>
<evidence type="ECO:0000256" key="1">
    <source>
        <dbReference type="SAM" id="MobiDB-lite"/>
    </source>
</evidence>
<dbReference type="EMBL" id="CAMXCT010000336">
    <property type="protein sequence ID" value="CAI3977372.1"/>
    <property type="molecule type" value="Genomic_DNA"/>
</dbReference>
<feature type="compositionally biased region" description="Basic and acidic residues" evidence="1">
    <location>
        <begin position="391"/>
        <end position="415"/>
    </location>
</feature>
<feature type="region of interest" description="Disordered" evidence="1">
    <location>
        <begin position="379"/>
        <end position="451"/>
    </location>
</feature>
<feature type="non-terminal residue" evidence="2">
    <location>
        <position position="1"/>
    </location>
</feature>
<protein>
    <submittedName>
        <fullName evidence="2">Uncharacterized protein</fullName>
    </submittedName>
</protein>
<accession>A0A9P1BPY1</accession>
<feature type="region of interest" description="Disordered" evidence="1">
    <location>
        <begin position="644"/>
        <end position="700"/>
    </location>
</feature>
<evidence type="ECO:0000313" key="4">
    <source>
        <dbReference type="Proteomes" id="UP001152797"/>
    </source>
</evidence>
<name>A0A9P1BPY1_9DINO</name>
<feature type="compositionally biased region" description="Basic residues" evidence="1">
    <location>
        <begin position="416"/>
        <end position="431"/>
    </location>
</feature>
<sequence length="1427" mass="157777">MPPRPIVVEEEVVGNELHIKKPMRFKVSAVGLHLFDSFKKFCDRHGPTIMSTPERALVAWGERQRPVVLEEDVEKNFSLLKELSVACCEKTLGQPLDDDVKEIPFLADFEGALLLLSLRSNFHTDYHGRRGGKGHIRDWANCEGTKVRKLLTYLISLTNRTPESRSEKIKMLKNIVLQFRKARQEQVEAAGLSVPIGLPRAPSEDNVALAVDYDDEPIIVSVTMGLNPLQQKLKLLRRLWVFWLAHDTQMDVDESDQPAADPEHGATPKSSEPDEAIHPSLLVTDKEWEDMLNDSQVDPVSMAVRGHQIDIDGPSSVTGLHNVEPVDVDAASITAEAPASPAHKRRKKAAERKEPLIANPPSIPGEVLAACKSQMEQALADRESVGTNVESQRDLKKRLEEEEKEKKDEKKEVAQRKKKQRQRRQLRKPKSKAVCSMQRYGQQNSGRSYTVSDPKSSGCPIGVVLYQSAFFVGKANHDISMELLGGTWPRRLPCGRLRSEMADLCCAEFYSGIGSVVSGFRSLADLPVQQRILALTPGLGAGLDREPPPNCWDFAQLQPFLEFINCAIATGKLVPDPLVPVQIEPSERASAKSQSSAESFNFNAEMGNLTKRLELAKISASAGQSEGVKPKAGADHPVATPVRAASGRKHLRDNGLAKPKALFTPTKSPEHKKTKHEIHEVAGPSGSHPVAPAVESGQGGSGDPIFLRSTMSMTTLPLGPSWEDPSSLVQKDLEMATKCDKSLADFLFGNDLAMLDDPIEKHVSNMMQWIKVRGPQVPPLHAPGHVEAIAEIWRLIRTHDVGLEDLNKFREEHDNLCQHIPKAKEHQLIKMGGRSGVVSSTVRQKIEEWANQKILASHSKVSSQESAVVEMHKAAQVACDKVLSSILGSCHTPQPHDDIDDSLMAELDDFMNMNFWDGDGAQHEPPVEPPVEPTVLDAPTLALSYVMSLEDGPQKSALMAVLEVAQTTPKVIPDDSVCPSPADAPRVEAEVGKAADQQTVPEVAATELTRKDTTQLEDWQLLRVWDAMEFEEEHNETVALGLEACGDLDPSQTKAVLQGLVPQLDKLKAVSFAAAGTEGKPKPQEDDNKKTDVLVKGFKDELDTRLGDIKASRLELERLFALRICDTVIDEPENSKVKEECLKEPTKPKAKAKAKAAPAQPGPNLAAAKSSPLYAFLMKEAGLGVTSFAKTQKMLTYVDKEFRLHGVQWQGPCKSLQHAGCKGKYTSNVQRDMLRKEINAGIPTVFKLLEAVVDSLCLLYNDGISIDPEKANLRYAVTEIRGDWKWQKDWLQLSCNYLAKSVCHCCHASKKLLEYDDVFGGLEMDEGDRLLLAYDCFKALDAEISALEIEEQTASLAGTPEQGLECARCVVAWLCEYTIEFAKAHPGDRWLSLMATMLFYAAEWHRKTELLPRYLTAWQELALQQLE</sequence>
<dbReference type="Proteomes" id="UP001152797">
    <property type="component" value="Unassembled WGS sequence"/>
</dbReference>
<evidence type="ECO:0000313" key="2">
    <source>
        <dbReference type="EMBL" id="CAI3977372.1"/>
    </source>
</evidence>
<organism evidence="2">
    <name type="scientific">Cladocopium goreaui</name>
    <dbReference type="NCBI Taxonomy" id="2562237"/>
    <lineage>
        <taxon>Eukaryota</taxon>
        <taxon>Sar</taxon>
        <taxon>Alveolata</taxon>
        <taxon>Dinophyceae</taxon>
        <taxon>Suessiales</taxon>
        <taxon>Symbiodiniaceae</taxon>
        <taxon>Cladocopium</taxon>
    </lineage>
</organism>
<dbReference type="EMBL" id="CAMXCT030000336">
    <property type="protein sequence ID" value="CAL4764684.1"/>
    <property type="molecule type" value="Genomic_DNA"/>
</dbReference>
<feature type="non-terminal residue" evidence="2">
    <location>
        <position position="1427"/>
    </location>
</feature>
<feature type="region of interest" description="Disordered" evidence="1">
    <location>
        <begin position="334"/>
        <end position="363"/>
    </location>
</feature>
<evidence type="ECO:0000313" key="3">
    <source>
        <dbReference type="EMBL" id="CAL1130747.1"/>
    </source>
</evidence>
<dbReference type="OrthoDB" id="419088at2759"/>
<reference evidence="3" key="2">
    <citation type="submission" date="2024-04" db="EMBL/GenBank/DDBJ databases">
        <authorList>
            <person name="Chen Y."/>
            <person name="Shah S."/>
            <person name="Dougan E. K."/>
            <person name="Thang M."/>
            <person name="Chan C."/>
        </authorList>
    </citation>
    <scope>NUCLEOTIDE SEQUENCE [LARGE SCALE GENOMIC DNA]</scope>
</reference>
<dbReference type="EMBL" id="CAMXCT020000336">
    <property type="protein sequence ID" value="CAL1130747.1"/>
    <property type="molecule type" value="Genomic_DNA"/>
</dbReference>
<proteinExistence type="predicted"/>
<reference evidence="2" key="1">
    <citation type="submission" date="2022-10" db="EMBL/GenBank/DDBJ databases">
        <authorList>
            <person name="Chen Y."/>
            <person name="Dougan E. K."/>
            <person name="Chan C."/>
            <person name="Rhodes N."/>
            <person name="Thang M."/>
        </authorList>
    </citation>
    <scope>NUCLEOTIDE SEQUENCE</scope>
</reference>
<feature type="compositionally biased region" description="Basic and acidic residues" evidence="1">
    <location>
        <begin position="261"/>
        <end position="277"/>
    </location>
</feature>